<name>A0A0A2MD08_9FLAO</name>
<accession>A0A0A2MD08</accession>
<dbReference type="Proteomes" id="UP000030121">
    <property type="component" value="Unassembled WGS sequence"/>
</dbReference>
<dbReference type="PROSITE" id="PS50943">
    <property type="entry name" value="HTH_CROC1"/>
    <property type="match status" value="1"/>
</dbReference>
<dbReference type="CDD" id="cd00093">
    <property type="entry name" value="HTH_XRE"/>
    <property type="match status" value="1"/>
</dbReference>
<dbReference type="eggNOG" id="COG1396">
    <property type="taxonomic scope" value="Bacteria"/>
</dbReference>
<dbReference type="SUPFAM" id="SSF47413">
    <property type="entry name" value="lambda repressor-like DNA-binding domains"/>
    <property type="match status" value="1"/>
</dbReference>
<proteinExistence type="predicted"/>
<comment type="caution">
    <text evidence="2">The sequence shown here is derived from an EMBL/GenBank/DDBJ whole genome shotgun (WGS) entry which is preliminary data.</text>
</comment>
<protein>
    <submittedName>
        <fullName evidence="2">DNA-binding protein</fullName>
    </submittedName>
</protein>
<dbReference type="InterPro" id="IPR010982">
    <property type="entry name" value="Lambda_DNA-bd_dom_sf"/>
</dbReference>
<gene>
    <name evidence="2" type="ORF">Q764_00135</name>
</gene>
<dbReference type="OrthoDB" id="678057at2"/>
<keyword evidence="3" id="KW-1185">Reference proteome</keyword>
<evidence type="ECO:0000259" key="1">
    <source>
        <dbReference type="PROSITE" id="PS50943"/>
    </source>
</evidence>
<feature type="domain" description="HTH cro/C1-type" evidence="1">
    <location>
        <begin position="15"/>
        <end position="69"/>
    </location>
</feature>
<dbReference type="Gene3D" id="1.10.260.40">
    <property type="entry name" value="lambda repressor-like DNA-binding domains"/>
    <property type="match status" value="1"/>
</dbReference>
<dbReference type="GO" id="GO:0003677">
    <property type="term" value="F:DNA binding"/>
    <property type="evidence" value="ECO:0007669"/>
    <property type="project" value="UniProtKB-KW"/>
</dbReference>
<keyword evidence="2" id="KW-0238">DNA-binding</keyword>
<dbReference type="EMBL" id="JRLW01000001">
    <property type="protein sequence ID" value="KGO90567.1"/>
    <property type="molecule type" value="Genomic_DNA"/>
</dbReference>
<sequence>MLTKDDFKILFGKRLEFLRTQQDLSYRSMAERCDVDSSDISKIEKGKVDIQLKTILELAKGLNKHPKELFDFEIDFDEN</sequence>
<dbReference type="STRING" id="1121899.GCA_000430025_00902"/>
<evidence type="ECO:0000313" key="3">
    <source>
        <dbReference type="Proteomes" id="UP000030121"/>
    </source>
</evidence>
<dbReference type="Pfam" id="PF01381">
    <property type="entry name" value="HTH_3"/>
    <property type="match status" value="1"/>
</dbReference>
<dbReference type="SMART" id="SM00530">
    <property type="entry name" value="HTH_XRE"/>
    <property type="match status" value="1"/>
</dbReference>
<reference evidence="2 3" key="1">
    <citation type="submission" date="2013-09" db="EMBL/GenBank/DDBJ databases">
        <authorList>
            <person name="Zeng Z."/>
            <person name="Chen C."/>
        </authorList>
    </citation>
    <scope>NUCLEOTIDE SEQUENCE [LARGE SCALE GENOMIC DNA]</scope>
    <source>
        <strain evidence="2 3">GH29-5</strain>
    </source>
</reference>
<dbReference type="AlphaFoldDB" id="A0A0A2MD08"/>
<organism evidence="2 3">
    <name type="scientific">Flavobacterium suncheonense GH29-5 = DSM 17707</name>
    <dbReference type="NCBI Taxonomy" id="1121899"/>
    <lineage>
        <taxon>Bacteria</taxon>
        <taxon>Pseudomonadati</taxon>
        <taxon>Bacteroidota</taxon>
        <taxon>Flavobacteriia</taxon>
        <taxon>Flavobacteriales</taxon>
        <taxon>Flavobacteriaceae</taxon>
        <taxon>Flavobacterium</taxon>
    </lineage>
</organism>
<evidence type="ECO:0000313" key="2">
    <source>
        <dbReference type="EMBL" id="KGO90567.1"/>
    </source>
</evidence>
<dbReference type="InterPro" id="IPR001387">
    <property type="entry name" value="Cro/C1-type_HTH"/>
</dbReference>